<proteinExistence type="predicted"/>
<dbReference type="Proteomes" id="UP000541444">
    <property type="component" value="Unassembled WGS sequence"/>
</dbReference>
<dbReference type="GO" id="GO:0005737">
    <property type="term" value="C:cytoplasm"/>
    <property type="evidence" value="ECO:0007669"/>
    <property type="project" value="TreeGrafter"/>
</dbReference>
<sequence>MVATTLLHSKANLFDKHPTAEANLKELKDLGCTIMLHQELLEGFFKSARDMITKNGEVHVTHKTAYPFDEWKVKDLAIKAGLCLVEEVAFSKDDYPGYENKRGDGKICNKTFPVGECSTYKFGLPKLF</sequence>
<dbReference type="PANTHER" id="PTHR11538:SF89">
    <property type="entry name" value="PROTEIN, PUTATIVE (DUF2431)-RELATED"/>
    <property type="match status" value="1"/>
</dbReference>
<reference evidence="2 3" key="1">
    <citation type="journal article" date="2020" name="IScience">
        <title>Genome Sequencing of the Endangered Kingdonia uniflora (Circaeasteraceae, Ranunculales) Reveals Potential Mechanisms of Evolutionary Specialization.</title>
        <authorList>
            <person name="Sun Y."/>
            <person name="Deng T."/>
            <person name="Zhang A."/>
            <person name="Moore M.J."/>
            <person name="Landis J.B."/>
            <person name="Lin N."/>
            <person name="Zhang H."/>
            <person name="Zhang X."/>
            <person name="Huang J."/>
            <person name="Zhang X."/>
            <person name="Sun H."/>
            <person name="Wang H."/>
        </authorList>
    </citation>
    <scope>NUCLEOTIDE SEQUENCE [LARGE SCALE GENOMIC DNA]</scope>
    <source>
        <strain evidence="2">TB1705</strain>
        <tissue evidence="2">Leaf</tissue>
    </source>
</reference>
<organism evidence="2 3">
    <name type="scientific">Kingdonia uniflora</name>
    <dbReference type="NCBI Taxonomy" id="39325"/>
    <lineage>
        <taxon>Eukaryota</taxon>
        <taxon>Viridiplantae</taxon>
        <taxon>Streptophyta</taxon>
        <taxon>Embryophyta</taxon>
        <taxon>Tracheophyta</taxon>
        <taxon>Spermatophyta</taxon>
        <taxon>Magnoliopsida</taxon>
        <taxon>Ranunculales</taxon>
        <taxon>Circaeasteraceae</taxon>
        <taxon>Kingdonia</taxon>
    </lineage>
</organism>
<dbReference type="InterPro" id="IPR019446">
    <property type="entry name" value="BMT5-like"/>
</dbReference>
<evidence type="ECO:0000259" key="1">
    <source>
        <dbReference type="Pfam" id="PF10354"/>
    </source>
</evidence>
<dbReference type="Pfam" id="PF10354">
    <property type="entry name" value="BMT5-like"/>
    <property type="match status" value="1"/>
</dbReference>
<dbReference type="PANTHER" id="PTHR11538">
    <property type="entry name" value="PHENYLALANYL-TRNA SYNTHETASE"/>
    <property type="match status" value="1"/>
</dbReference>
<dbReference type="GO" id="GO:0070042">
    <property type="term" value="F:rRNA (uridine-N3-)-methyltransferase activity"/>
    <property type="evidence" value="ECO:0007669"/>
    <property type="project" value="InterPro"/>
</dbReference>
<dbReference type="AlphaFoldDB" id="A0A7J7LCG1"/>
<gene>
    <name evidence="2" type="ORF">GIB67_006209</name>
</gene>
<dbReference type="GO" id="GO:0070475">
    <property type="term" value="P:rRNA base methylation"/>
    <property type="evidence" value="ECO:0007669"/>
    <property type="project" value="InterPro"/>
</dbReference>
<accession>A0A7J7LCG1</accession>
<keyword evidence="3" id="KW-1185">Reference proteome</keyword>
<comment type="caution">
    <text evidence="2">The sequence shown here is derived from an EMBL/GenBank/DDBJ whole genome shotgun (WGS) entry which is preliminary data.</text>
</comment>
<name>A0A7J7LCG1_9MAGN</name>
<evidence type="ECO:0000313" key="3">
    <source>
        <dbReference type="Proteomes" id="UP000541444"/>
    </source>
</evidence>
<protein>
    <recommendedName>
        <fullName evidence="1">25S rRNA (uridine-N(3))-methyltransferase BMT5-like domain-containing protein</fullName>
    </recommendedName>
</protein>
<dbReference type="EMBL" id="JACGCM010002387">
    <property type="protein sequence ID" value="KAF6140356.1"/>
    <property type="molecule type" value="Genomic_DNA"/>
</dbReference>
<dbReference type="OrthoDB" id="273345at2759"/>
<evidence type="ECO:0000313" key="2">
    <source>
        <dbReference type="EMBL" id="KAF6140356.1"/>
    </source>
</evidence>
<feature type="domain" description="25S rRNA (uridine-N(3))-methyltransferase BMT5-like" evidence="1">
    <location>
        <begin position="34"/>
        <end position="102"/>
    </location>
</feature>